<name>A0A923NIU9_WEICO</name>
<protein>
    <submittedName>
        <fullName evidence="1">Uncharacterized protein</fullName>
    </submittedName>
</protein>
<dbReference type="EMBL" id="JACSZT010000021">
    <property type="protein sequence ID" value="MBC6499751.1"/>
    <property type="molecule type" value="Genomic_DNA"/>
</dbReference>
<dbReference type="AlphaFoldDB" id="A0A923NIU9"/>
<organism evidence="1 2">
    <name type="scientific">Weissella confusa</name>
    <name type="common">Lactobacillus confusus</name>
    <dbReference type="NCBI Taxonomy" id="1583"/>
    <lineage>
        <taxon>Bacteria</taxon>
        <taxon>Bacillati</taxon>
        <taxon>Bacillota</taxon>
        <taxon>Bacilli</taxon>
        <taxon>Lactobacillales</taxon>
        <taxon>Lactobacillaceae</taxon>
        <taxon>Weissella</taxon>
    </lineage>
</organism>
<comment type="caution">
    <text evidence="1">The sequence shown here is derived from an EMBL/GenBank/DDBJ whole genome shotgun (WGS) entry which is preliminary data.</text>
</comment>
<sequence length="53" mass="5957">MLKLIRHRLLLALPLLLILSFLVFGLIHLAPFNAVDAIIKPTMSTAEIHVLQQ</sequence>
<accession>A0A923NIU9</accession>
<evidence type="ECO:0000313" key="1">
    <source>
        <dbReference type="EMBL" id="MBC6499751.1"/>
    </source>
</evidence>
<proteinExistence type="predicted"/>
<reference evidence="1" key="1">
    <citation type="submission" date="2020-08" db="EMBL/GenBank/DDBJ databases">
        <title>Complete genome sequence of Weissella confusa strain FS54 provides insights into metabolic potential.</title>
        <authorList>
            <person name="Fhoula I."/>
            <person name="Najjari A."/>
            <person name="Lekired A."/>
            <person name="Bessrour-Aouam N."/>
            <person name="Jaballah S."/>
            <person name="Klibi N."/>
            <person name="Ouzari H.-I."/>
        </authorList>
    </citation>
    <scope>NUCLEOTIDE SEQUENCE</scope>
    <source>
        <strain evidence="1">FS54</strain>
    </source>
</reference>
<evidence type="ECO:0000313" key="2">
    <source>
        <dbReference type="Proteomes" id="UP000650485"/>
    </source>
</evidence>
<dbReference type="Proteomes" id="UP000650485">
    <property type="component" value="Unassembled WGS sequence"/>
</dbReference>
<gene>
    <name evidence="1" type="ORF">H7R52_17570</name>
</gene>